<sequence length="284" mass="30391">MTQLGERFREAREARGISITEASTATRILPRYLQAIEAGEVNNLPGDVYARGFIRNYAQLLGLPAEEMIGLYRQERGEPTTRIKIVPAAAPPRTRSCLIPSFFVTFFTVLALLAGLYFVLSSLGLLTNRNDVADAFPATPIPPEPTRWPTPTEPPPGATQSPLPPPTDPVPTTSGEAAPVPADAAAAPALTPTVEAPVVIEVVVPSDAPTQGSWFEVTVDGTPRFNALLKPGETQKWVGQREVFLNIGDTSVVQLVFNGQPFQGLPGTVRGVPRKLTCSPQGCS</sequence>
<dbReference type="SMART" id="SM00530">
    <property type="entry name" value="HTH_XRE"/>
    <property type="match status" value="1"/>
</dbReference>
<dbReference type="InterPro" id="IPR025194">
    <property type="entry name" value="RodZ-like_C"/>
</dbReference>
<evidence type="ECO:0000313" key="4">
    <source>
        <dbReference type="EMBL" id="CAA9281980.1"/>
    </source>
</evidence>
<protein>
    <recommendedName>
        <fullName evidence="3">HTH cro/C1-type domain-containing protein</fullName>
    </recommendedName>
</protein>
<keyword evidence="2" id="KW-0812">Transmembrane</keyword>
<feature type="compositionally biased region" description="Low complexity" evidence="1">
    <location>
        <begin position="170"/>
        <end position="179"/>
    </location>
</feature>
<dbReference type="EMBL" id="CADCTK010000805">
    <property type="protein sequence ID" value="CAA9281980.1"/>
    <property type="molecule type" value="Genomic_DNA"/>
</dbReference>
<name>A0A6J4JLU6_9CHLR</name>
<dbReference type="InterPro" id="IPR010982">
    <property type="entry name" value="Lambda_DNA-bd_dom_sf"/>
</dbReference>
<evidence type="ECO:0000259" key="3">
    <source>
        <dbReference type="SMART" id="SM00530"/>
    </source>
</evidence>
<gene>
    <name evidence="4" type="ORF">AVDCRST_MAG26-3440</name>
</gene>
<feature type="region of interest" description="Disordered" evidence="1">
    <location>
        <begin position="137"/>
        <end position="179"/>
    </location>
</feature>
<feature type="transmembrane region" description="Helical" evidence="2">
    <location>
        <begin position="97"/>
        <end position="120"/>
    </location>
</feature>
<accession>A0A6J4JLU6</accession>
<dbReference type="GO" id="GO:0003677">
    <property type="term" value="F:DNA binding"/>
    <property type="evidence" value="ECO:0007669"/>
    <property type="project" value="InterPro"/>
</dbReference>
<dbReference type="InterPro" id="IPR050400">
    <property type="entry name" value="Bact_Cytoskel_RodZ"/>
</dbReference>
<dbReference type="InterPro" id="IPR001387">
    <property type="entry name" value="Cro/C1-type_HTH"/>
</dbReference>
<feature type="domain" description="HTH cro/C1-type" evidence="3">
    <location>
        <begin position="7"/>
        <end position="68"/>
    </location>
</feature>
<evidence type="ECO:0000256" key="2">
    <source>
        <dbReference type="SAM" id="Phobius"/>
    </source>
</evidence>
<dbReference type="Pfam" id="PF13413">
    <property type="entry name" value="HTH_25"/>
    <property type="match status" value="1"/>
</dbReference>
<dbReference type="CDD" id="cd00093">
    <property type="entry name" value="HTH_XRE"/>
    <property type="match status" value="1"/>
</dbReference>
<dbReference type="Gene3D" id="1.10.260.40">
    <property type="entry name" value="lambda repressor-like DNA-binding domains"/>
    <property type="match status" value="1"/>
</dbReference>
<keyword evidence="2" id="KW-0472">Membrane</keyword>
<feature type="compositionally biased region" description="Pro residues" evidence="1">
    <location>
        <begin position="139"/>
        <end position="169"/>
    </location>
</feature>
<reference evidence="4" key="1">
    <citation type="submission" date="2020-02" db="EMBL/GenBank/DDBJ databases">
        <authorList>
            <person name="Meier V. D."/>
        </authorList>
    </citation>
    <scope>NUCLEOTIDE SEQUENCE</scope>
    <source>
        <strain evidence="4">AVDCRST_MAG26</strain>
    </source>
</reference>
<evidence type="ECO:0000256" key="1">
    <source>
        <dbReference type="SAM" id="MobiDB-lite"/>
    </source>
</evidence>
<organism evidence="4">
    <name type="scientific">uncultured Chloroflexia bacterium</name>
    <dbReference type="NCBI Taxonomy" id="1672391"/>
    <lineage>
        <taxon>Bacteria</taxon>
        <taxon>Bacillati</taxon>
        <taxon>Chloroflexota</taxon>
        <taxon>Chloroflexia</taxon>
        <taxon>environmental samples</taxon>
    </lineage>
</organism>
<dbReference type="AlphaFoldDB" id="A0A6J4JLU6"/>
<keyword evidence="2" id="KW-1133">Transmembrane helix</keyword>
<dbReference type="PANTHER" id="PTHR34475">
    <property type="match status" value="1"/>
</dbReference>
<dbReference type="PANTHER" id="PTHR34475:SF1">
    <property type="entry name" value="CYTOSKELETON PROTEIN RODZ"/>
    <property type="match status" value="1"/>
</dbReference>
<dbReference type="Pfam" id="PF13464">
    <property type="entry name" value="RodZ_C"/>
    <property type="match status" value="1"/>
</dbReference>
<dbReference type="SUPFAM" id="SSF47413">
    <property type="entry name" value="lambda repressor-like DNA-binding domains"/>
    <property type="match status" value="1"/>
</dbReference>
<proteinExistence type="predicted"/>